<feature type="region of interest" description="Disordered" evidence="3">
    <location>
        <begin position="356"/>
        <end position="425"/>
    </location>
</feature>
<keyword evidence="6" id="KW-1185">Reference proteome</keyword>
<dbReference type="InterPro" id="IPR000504">
    <property type="entry name" value="RRM_dom"/>
</dbReference>
<dbReference type="PROSITE" id="PS50102">
    <property type="entry name" value="RRM"/>
    <property type="match status" value="1"/>
</dbReference>
<dbReference type="EMBL" id="LR824551">
    <property type="protein sequence ID" value="CAH1640323.1"/>
    <property type="molecule type" value="Genomic_DNA"/>
</dbReference>
<evidence type="ECO:0000313" key="6">
    <source>
        <dbReference type="Proteomes" id="UP001153321"/>
    </source>
</evidence>
<evidence type="ECO:0000256" key="1">
    <source>
        <dbReference type="ARBA" id="ARBA00022884"/>
    </source>
</evidence>
<dbReference type="SUPFAM" id="SSF54928">
    <property type="entry name" value="RNA-binding domain, RBD"/>
    <property type="match status" value="1"/>
</dbReference>
<feature type="compositionally biased region" description="Basic and acidic residues" evidence="3">
    <location>
        <begin position="356"/>
        <end position="365"/>
    </location>
</feature>
<feature type="region of interest" description="Disordered" evidence="3">
    <location>
        <begin position="447"/>
        <end position="517"/>
    </location>
</feature>
<feature type="compositionally biased region" description="Acidic residues" evidence="3">
    <location>
        <begin position="503"/>
        <end position="512"/>
    </location>
</feature>
<dbReference type="Gene3D" id="3.30.70.330">
    <property type="match status" value="1"/>
</dbReference>
<dbReference type="GO" id="GO:0003723">
    <property type="term" value="F:RNA binding"/>
    <property type="evidence" value="ECO:0007669"/>
    <property type="project" value="UniProtKB-UniRule"/>
</dbReference>
<feature type="compositionally biased region" description="Acidic residues" evidence="3">
    <location>
        <begin position="310"/>
        <end position="319"/>
    </location>
</feature>
<sequence>MISTRLFVGNLPQNAEEKELYSAFSSFGKVTSVDLKCKPDDAKESKKFAFVSLSADNGNVESCIKHFIHEEFKGSKLYVTRARESFLERLQRERELVKIKEAEKLAEEESLPKKNPVLKLSSKLNPRKRKAEQNHDKEHNHRTNKHENIVEEWNVLHDKQKTKKHQRDGSHLLAGDTADSKNLSVATETDKRKHEAEKKRLESMKKKRQEFKEKKMIIKSGLTGVDKVQNKKLIFSDVEDEMPRQTKTHTIANKGHKNHTALFEDDDADDSNDELNFEVKKQYEGKKGQKVLDLQSRYKSDKRFTLDERFIDDDEDEEPENKQSNTTEEVELGTEDEKAKQMNILQDVLGVTFKTKYSESNDSKKSKPKLGMLRFDPLQPDHAKFLAPVEPKPDLNKKSKKKTKEKQEVVKEVEPQPEGPKIEVSKEQFYKVSDALKEAIAQPSQFSLRSLFGSKDNDEDDDDENKGPQEQETDYIPLEAPKAKKVKNPLDPKEKNPFVYDSSDSETEEVDQKEDKVEKIETLPAPVIETKAVWKENLFFSKFDSRLKEGLEFFNKAPENEIQKERRELKSLMKKRIYNKDRKNQMFKKKIGGKKKSLKKPYKNKS</sequence>
<organism evidence="5 6">
    <name type="scientific">Spodoptera littoralis</name>
    <name type="common">Egyptian cotton leafworm</name>
    <dbReference type="NCBI Taxonomy" id="7109"/>
    <lineage>
        <taxon>Eukaryota</taxon>
        <taxon>Metazoa</taxon>
        <taxon>Ecdysozoa</taxon>
        <taxon>Arthropoda</taxon>
        <taxon>Hexapoda</taxon>
        <taxon>Insecta</taxon>
        <taxon>Pterygota</taxon>
        <taxon>Neoptera</taxon>
        <taxon>Endopterygota</taxon>
        <taxon>Lepidoptera</taxon>
        <taxon>Glossata</taxon>
        <taxon>Ditrysia</taxon>
        <taxon>Noctuoidea</taxon>
        <taxon>Noctuidae</taxon>
        <taxon>Amphipyrinae</taxon>
        <taxon>Spodoptera</taxon>
    </lineage>
</organism>
<feature type="domain" description="RRM" evidence="4">
    <location>
        <begin position="4"/>
        <end position="84"/>
    </location>
</feature>
<dbReference type="PANTHER" id="PTHR48029">
    <property type="entry name" value="NUCLEOLAR PROTEIN 8"/>
    <property type="match status" value="1"/>
</dbReference>
<feature type="compositionally biased region" description="Basic and acidic residues" evidence="3">
    <location>
        <begin position="405"/>
        <end position="425"/>
    </location>
</feature>
<name>A0A9P0I5V8_SPOLI</name>
<feature type="compositionally biased region" description="Basic and acidic residues" evidence="3">
    <location>
        <begin position="188"/>
        <end position="198"/>
    </location>
</feature>
<evidence type="ECO:0000256" key="3">
    <source>
        <dbReference type="SAM" id="MobiDB-lite"/>
    </source>
</evidence>
<proteinExistence type="predicted"/>
<dbReference type="SMART" id="SM00360">
    <property type="entry name" value="RRM"/>
    <property type="match status" value="1"/>
</dbReference>
<feature type="region of interest" description="Disordered" evidence="3">
    <location>
        <begin position="159"/>
        <end position="198"/>
    </location>
</feature>
<feature type="region of interest" description="Disordered" evidence="3">
    <location>
        <begin position="305"/>
        <end position="338"/>
    </location>
</feature>
<feature type="compositionally biased region" description="Basic residues" evidence="3">
    <location>
        <begin position="585"/>
        <end position="606"/>
    </location>
</feature>
<gene>
    <name evidence="5" type="ORF">SPLIT_LOCUS5679</name>
</gene>
<dbReference type="AlphaFoldDB" id="A0A9P0I5V8"/>
<feature type="region of interest" description="Disordered" evidence="3">
    <location>
        <begin position="106"/>
        <end position="147"/>
    </location>
</feature>
<protein>
    <recommendedName>
        <fullName evidence="4">RRM domain-containing protein</fullName>
    </recommendedName>
</protein>
<accession>A0A9P0I5V8</accession>
<feature type="region of interest" description="Disordered" evidence="3">
    <location>
        <begin position="579"/>
        <end position="606"/>
    </location>
</feature>
<dbReference type="InterPro" id="IPR012677">
    <property type="entry name" value="Nucleotide-bd_a/b_plait_sf"/>
</dbReference>
<dbReference type="Pfam" id="PF00076">
    <property type="entry name" value="RRM_1"/>
    <property type="match status" value="1"/>
</dbReference>
<dbReference type="PANTHER" id="PTHR48029:SF1">
    <property type="entry name" value="NUCLEOLAR PROTEIN 8"/>
    <property type="match status" value="1"/>
</dbReference>
<reference evidence="5" key="1">
    <citation type="submission" date="2022-02" db="EMBL/GenBank/DDBJ databases">
        <authorList>
            <person name="King R."/>
        </authorList>
    </citation>
    <scope>NUCLEOTIDE SEQUENCE</scope>
</reference>
<dbReference type="InterPro" id="IPR035979">
    <property type="entry name" value="RBD_domain_sf"/>
</dbReference>
<evidence type="ECO:0000256" key="2">
    <source>
        <dbReference type="PROSITE-ProRule" id="PRU00176"/>
    </source>
</evidence>
<dbReference type="Proteomes" id="UP001153321">
    <property type="component" value="Chromosome 20"/>
</dbReference>
<evidence type="ECO:0000259" key="4">
    <source>
        <dbReference type="PROSITE" id="PS50102"/>
    </source>
</evidence>
<feature type="compositionally biased region" description="Basic and acidic residues" evidence="3">
    <location>
        <begin position="131"/>
        <end position="147"/>
    </location>
</feature>
<keyword evidence="1 2" id="KW-0694">RNA-binding</keyword>
<dbReference type="CDD" id="cd00590">
    <property type="entry name" value="RRM_SF"/>
    <property type="match status" value="1"/>
</dbReference>
<evidence type="ECO:0000313" key="5">
    <source>
        <dbReference type="EMBL" id="CAH1640323.1"/>
    </source>
</evidence>